<dbReference type="STRING" id="1802695.A3A13_00005"/>
<protein>
    <submittedName>
        <fullName evidence="1">Uncharacterized protein</fullName>
    </submittedName>
</protein>
<dbReference type="EMBL" id="MGKJ01000016">
    <property type="protein sequence ID" value="OGN23682.1"/>
    <property type="molecule type" value="Genomic_DNA"/>
</dbReference>
<gene>
    <name evidence="1" type="ORF">A3A13_00005</name>
</gene>
<evidence type="ECO:0000313" key="1">
    <source>
        <dbReference type="EMBL" id="OGN23682.1"/>
    </source>
</evidence>
<proteinExistence type="predicted"/>
<accession>A0A1F8GE67</accession>
<sequence>MKTTERPFAHAMAFYHQDGLPAAWKQAMKFAGKVGRLATMPDIVAARLETKPGALPWETYFTTLTAEYYGFSKTGKRILIIAHGVGPMSTLEGVQKAYSWEYNDKDRNHRGGRITAQEFLDLEAGKFGEVSIVDLESYCTRYEYPFLQTLRSSEALADPVLKARFGLLTEEYVKAHTEAARKWHREQAGLDPENKYQLPNHDQFLNRRRSQHERDGAENSDPYILKVDGAGNCCYFFGSRHGFREIEEGMAISHLVSTGRLCHLHHEGNESLTLDVGCHEWWNGVRLVGIQAGGNIRSGLHQGPDAHKLLRKHWRELLIPAKKRQDVGFCALVQVGKQWFTQYPKIGERMDTWEPELVVTSAKKVGKPVLFQTTSSGSGVFFKFGVKEVQALAPSNANAYFFCGEPRPEGGNHVCEVQFYRIEADTSKRMVRADKLAHDYDTMMKLVAKEAV</sequence>
<evidence type="ECO:0000313" key="2">
    <source>
        <dbReference type="Proteomes" id="UP000178911"/>
    </source>
</evidence>
<name>A0A1F8GE67_9BACT</name>
<comment type="caution">
    <text evidence="1">The sequence shown here is derived from an EMBL/GenBank/DDBJ whole genome shotgun (WGS) entry which is preliminary data.</text>
</comment>
<dbReference type="Proteomes" id="UP000178911">
    <property type="component" value="Unassembled WGS sequence"/>
</dbReference>
<dbReference type="AlphaFoldDB" id="A0A1F8GE67"/>
<organism evidence="1 2">
    <name type="scientific">Candidatus Yanofskybacteria bacterium RIFCSPLOWO2_01_FULL_43_22</name>
    <dbReference type="NCBI Taxonomy" id="1802695"/>
    <lineage>
        <taxon>Bacteria</taxon>
        <taxon>Candidatus Yanofskyibacteriota</taxon>
    </lineage>
</organism>
<reference evidence="1 2" key="1">
    <citation type="journal article" date="2016" name="Nat. Commun.">
        <title>Thousands of microbial genomes shed light on interconnected biogeochemical processes in an aquifer system.</title>
        <authorList>
            <person name="Anantharaman K."/>
            <person name="Brown C.T."/>
            <person name="Hug L.A."/>
            <person name="Sharon I."/>
            <person name="Castelle C.J."/>
            <person name="Probst A.J."/>
            <person name="Thomas B.C."/>
            <person name="Singh A."/>
            <person name="Wilkins M.J."/>
            <person name="Karaoz U."/>
            <person name="Brodie E.L."/>
            <person name="Williams K.H."/>
            <person name="Hubbard S.S."/>
            <person name="Banfield J.F."/>
        </authorList>
    </citation>
    <scope>NUCLEOTIDE SEQUENCE [LARGE SCALE GENOMIC DNA]</scope>
</reference>